<evidence type="ECO:0008006" key="2">
    <source>
        <dbReference type="Google" id="ProtNLM"/>
    </source>
</evidence>
<gene>
    <name evidence="1" type="ORF">MGWOODY_XGa896</name>
</gene>
<dbReference type="AlphaFoldDB" id="A0A160TW48"/>
<evidence type="ECO:0000313" key="1">
    <source>
        <dbReference type="EMBL" id="CUS54647.1"/>
    </source>
</evidence>
<accession>A0A160TW48</accession>
<sequence length="241" mass="25880">MRQSLSELYSTVRKAAVGRGAPHGIAEDLADAVCWLNSLSFDGVSCAVDCLAHWPSDTSAVRLLRDENGLILETENTDTAASALFAGPALGDLLQTTAVPDSGFSISIDVPLLALAAVAQTCARLKRRAWLMMHLQGQVVIADCNQETCQIITVTQQITITAPPATEVTLWPSQPDQSSGTIEYLINQEEFSRRRNRALTKGLEVCEGSLKQLEAWAALTLVAESDRSREKGAGAGLLDND</sequence>
<dbReference type="Pfam" id="PF12525">
    <property type="entry name" value="DUF3726"/>
    <property type="match status" value="1"/>
</dbReference>
<dbReference type="InterPro" id="IPR022201">
    <property type="entry name" value="DUF3726"/>
</dbReference>
<reference evidence="1" key="1">
    <citation type="submission" date="2015-10" db="EMBL/GenBank/DDBJ databases">
        <authorList>
            <person name="Gilbert D.G."/>
        </authorList>
    </citation>
    <scope>NUCLEOTIDE SEQUENCE</scope>
</reference>
<organism evidence="1">
    <name type="scientific">hydrothermal vent metagenome</name>
    <dbReference type="NCBI Taxonomy" id="652676"/>
    <lineage>
        <taxon>unclassified sequences</taxon>
        <taxon>metagenomes</taxon>
        <taxon>ecological metagenomes</taxon>
    </lineage>
</organism>
<proteinExistence type="predicted"/>
<protein>
    <recommendedName>
        <fullName evidence="2">DUF3726 domain-containing protein</fullName>
    </recommendedName>
</protein>
<dbReference type="EMBL" id="CZRL01000104">
    <property type="protein sequence ID" value="CUS54647.1"/>
    <property type="molecule type" value="Genomic_DNA"/>
</dbReference>
<name>A0A160TW48_9ZZZZ</name>